<organism evidence="1 2">
    <name type="scientific">Cajanus cajan</name>
    <name type="common">Pigeon pea</name>
    <name type="synonym">Cajanus indicus</name>
    <dbReference type="NCBI Taxonomy" id="3821"/>
    <lineage>
        <taxon>Eukaryota</taxon>
        <taxon>Viridiplantae</taxon>
        <taxon>Streptophyta</taxon>
        <taxon>Embryophyta</taxon>
        <taxon>Tracheophyta</taxon>
        <taxon>Spermatophyta</taxon>
        <taxon>Magnoliopsida</taxon>
        <taxon>eudicotyledons</taxon>
        <taxon>Gunneridae</taxon>
        <taxon>Pentapetalae</taxon>
        <taxon>rosids</taxon>
        <taxon>fabids</taxon>
        <taxon>Fabales</taxon>
        <taxon>Fabaceae</taxon>
        <taxon>Papilionoideae</taxon>
        <taxon>50 kb inversion clade</taxon>
        <taxon>NPAAA clade</taxon>
        <taxon>indigoferoid/millettioid clade</taxon>
        <taxon>Phaseoleae</taxon>
        <taxon>Cajanus</taxon>
    </lineage>
</organism>
<evidence type="ECO:0008006" key="3">
    <source>
        <dbReference type="Google" id="ProtNLM"/>
    </source>
</evidence>
<dbReference type="PANTHER" id="PTHR33067:SF9">
    <property type="entry name" value="RNA-DIRECTED DNA POLYMERASE"/>
    <property type="match status" value="1"/>
</dbReference>
<proteinExistence type="predicted"/>
<evidence type="ECO:0000313" key="1">
    <source>
        <dbReference type="EMBL" id="KYP52808.1"/>
    </source>
</evidence>
<name>A0A151SDK4_CAJCA</name>
<dbReference type="EMBL" id="KQ483420">
    <property type="protein sequence ID" value="KYP52808.1"/>
    <property type="molecule type" value="Genomic_DNA"/>
</dbReference>
<reference evidence="1" key="1">
    <citation type="journal article" date="2012" name="Nat. Biotechnol.">
        <title>Draft genome sequence of pigeonpea (Cajanus cajan), an orphan legume crop of resource-poor farmers.</title>
        <authorList>
            <person name="Varshney R.K."/>
            <person name="Chen W."/>
            <person name="Li Y."/>
            <person name="Bharti A.K."/>
            <person name="Saxena R.K."/>
            <person name="Schlueter J.A."/>
            <person name="Donoghue M.T."/>
            <person name="Azam S."/>
            <person name="Fan G."/>
            <person name="Whaley A.M."/>
            <person name="Farmer A.D."/>
            <person name="Sheridan J."/>
            <person name="Iwata A."/>
            <person name="Tuteja R."/>
            <person name="Penmetsa R.V."/>
            <person name="Wu W."/>
            <person name="Upadhyaya H.D."/>
            <person name="Yang S.P."/>
            <person name="Shah T."/>
            <person name="Saxena K.B."/>
            <person name="Michael T."/>
            <person name="McCombie W.R."/>
            <person name="Yang B."/>
            <person name="Zhang G."/>
            <person name="Yang H."/>
            <person name="Wang J."/>
            <person name="Spillane C."/>
            <person name="Cook D.R."/>
            <person name="May G.D."/>
            <person name="Xu X."/>
            <person name="Jackson S.A."/>
        </authorList>
    </citation>
    <scope>NUCLEOTIDE SEQUENCE [LARGE SCALE GENOMIC DNA]</scope>
</reference>
<dbReference type="InterPro" id="IPR021109">
    <property type="entry name" value="Peptidase_aspartic_dom_sf"/>
</dbReference>
<protein>
    <recommendedName>
        <fullName evidence="3">Aspartic peptidase DDI1-type domain-containing protein</fullName>
    </recommendedName>
</protein>
<gene>
    <name evidence="1" type="ORF">KK1_025343</name>
</gene>
<dbReference type="Proteomes" id="UP000075243">
    <property type="component" value="Unassembled WGS sequence"/>
</dbReference>
<dbReference type="PANTHER" id="PTHR33067">
    <property type="entry name" value="RNA-DIRECTED DNA POLYMERASE-RELATED"/>
    <property type="match status" value="1"/>
</dbReference>
<dbReference type="Gramene" id="C.cajan_25293.t">
    <property type="protein sequence ID" value="C.cajan_25293.t"/>
    <property type="gene ID" value="C.cajan_25293"/>
</dbReference>
<dbReference type="Gene3D" id="2.40.70.10">
    <property type="entry name" value="Acid Proteases"/>
    <property type="match status" value="1"/>
</dbReference>
<dbReference type="AlphaFoldDB" id="A0A151SDK4"/>
<evidence type="ECO:0000313" key="2">
    <source>
        <dbReference type="Proteomes" id="UP000075243"/>
    </source>
</evidence>
<accession>A0A151SDK4</accession>
<keyword evidence="2" id="KW-1185">Reference proteome</keyword>
<sequence length="84" mass="9439">MPYPPTPSKEDKEKQFARFMELFKKLQINILFSEALEQIPIPITIGDLSVGRALLDLGASINLMPLSMLDRVGQVVVKLTRITL</sequence>